<dbReference type="InterPro" id="IPR013320">
    <property type="entry name" value="ConA-like_dom_sf"/>
</dbReference>
<evidence type="ECO:0000256" key="1">
    <source>
        <dbReference type="ARBA" id="ARBA00005519"/>
    </source>
</evidence>
<keyword evidence="4 7" id="KW-0378">Hydrolase</keyword>
<feature type="compositionally biased region" description="Pro residues" evidence="5">
    <location>
        <begin position="31"/>
        <end position="49"/>
    </location>
</feature>
<dbReference type="AlphaFoldDB" id="A0A124C304"/>
<name>A0A124C304_STRSC</name>
<dbReference type="PROSITE" id="PS51173">
    <property type="entry name" value="CBM2"/>
    <property type="match status" value="1"/>
</dbReference>
<dbReference type="EMBL" id="BCMM01000001">
    <property type="protein sequence ID" value="GAQ59781.1"/>
    <property type="molecule type" value="Genomic_DNA"/>
</dbReference>
<accession>A0A124C304</accession>
<comment type="caution">
    <text evidence="7">The sequence shown here is derived from an EMBL/GenBank/DDBJ whole genome shotgun (WGS) entry which is preliminary data.</text>
</comment>
<evidence type="ECO:0000256" key="4">
    <source>
        <dbReference type="RuleBase" id="RU361163"/>
    </source>
</evidence>
<evidence type="ECO:0000256" key="2">
    <source>
        <dbReference type="ARBA" id="ARBA00022729"/>
    </source>
</evidence>
<dbReference type="PANTHER" id="PTHR34002">
    <property type="entry name" value="BLR1656 PROTEIN"/>
    <property type="match status" value="1"/>
</dbReference>
<reference evidence="8" key="3">
    <citation type="submission" date="2016-02" db="EMBL/GenBank/DDBJ databases">
        <title>Draft genome of pathogenic Streptomyces sp. in Japan.</title>
        <authorList>
            <person name="Tomihama T."/>
            <person name="Ikenaga M."/>
            <person name="Sakai M."/>
            <person name="Okubo T."/>
            <person name="Ikeda S."/>
        </authorList>
    </citation>
    <scope>NUCLEOTIDE SEQUENCE [LARGE SCALE GENOMIC DNA]</scope>
    <source>
        <strain evidence="8">S58</strain>
    </source>
</reference>
<organism evidence="7 8">
    <name type="scientific">Streptomyces scabiei</name>
    <dbReference type="NCBI Taxonomy" id="1930"/>
    <lineage>
        <taxon>Bacteria</taxon>
        <taxon>Bacillati</taxon>
        <taxon>Actinomycetota</taxon>
        <taxon>Actinomycetes</taxon>
        <taxon>Kitasatosporales</taxon>
        <taxon>Streptomycetaceae</taxon>
        <taxon>Streptomyces</taxon>
    </lineage>
</organism>
<dbReference type="GO" id="GO:0008810">
    <property type="term" value="F:cellulase activity"/>
    <property type="evidence" value="ECO:0007669"/>
    <property type="project" value="InterPro"/>
</dbReference>
<dbReference type="Gene3D" id="2.60.40.290">
    <property type="match status" value="1"/>
</dbReference>
<protein>
    <submittedName>
        <fullName evidence="7">Exoglucanase/xylanase</fullName>
    </submittedName>
</protein>
<feature type="region of interest" description="Disordered" evidence="5">
    <location>
        <begin position="1"/>
        <end position="51"/>
    </location>
</feature>
<dbReference type="GO" id="GO:0045493">
    <property type="term" value="P:xylan catabolic process"/>
    <property type="evidence" value="ECO:0007669"/>
    <property type="project" value="UniProtKB-KW"/>
</dbReference>
<keyword evidence="7" id="KW-0858">Xylan degradation</keyword>
<evidence type="ECO:0000259" key="6">
    <source>
        <dbReference type="PROSITE" id="PS51173"/>
    </source>
</evidence>
<dbReference type="PANTHER" id="PTHR34002:SF9">
    <property type="entry name" value="XYLOGLUCAN-SPECIFIC ENDO-BETA-1,4-GLUCANASE A"/>
    <property type="match status" value="1"/>
</dbReference>
<dbReference type="InterPro" id="IPR008965">
    <property type="entry name" value="CBM2/CBM3_carb-bd_dom_sf"/>
</dbReference>
<dbReference type="Pfam" id="PF01670">
    <property type="entry name" value="Glyco_hydro_12"/>
    <property type="match status" value="1"/>
</dbReference>
<dbReference type="SUPFAM" id="SSF49899">
    <property type="entry name" value="Concanavalin A-like lectins/glucanases"/>
    <property type="match status" value="1"/>
</dbReference>
<dbReference type="InterPro" id="IPR001919">
    <property type="entry name" value="CBD2"/>
</dbReference>
<evidence type="ECO:0000256" key="3">
    <source>
        <dbReference type="ARBA" id="ARBA00023326"/>
    </source>
</evidence>
<evidence type="ECO:0000256" key="5">
    <source>
        <dbReference type="SAM" id="MobiDB-lite"/>
    </source>
</evidence>
<keyword evidence="4" id="KW-0119">Carbohydrate metabolism</keyword>
<dbReference type="InterPro" id="IPR002594">
    <property type="entry name" value="GH12"/>
</dbReference>
<gene>
    <name evidence="7" type="primary">cex_1</name>
    <name evidence="7" type="ORF">SsS58_00119</name>
</gene>
<dbReference type="SMART" id="SM00637">
    <property type="entry name" value="CBD_II"/>
    <property type="match status" value="1"/>
</dbReference>
<reference evidence="7 8" key="2">
    <citation type="journal article" date="2016" name="Genome Announc.">
        <title>Draft Genome Sequences of Streptomyces scabiei S58, Streptomyces turgidiscabies T45, and Streptomyces acidiscabies a10, the Pathogens of Potato Common Scab, Isolated in Japan.</title>
        <authorList>
            <person name="Tomihama T."/>
            <person name="Nishi Y."/>
            <person name="Sakai M."/>
            <person name="Ikenaga M."/>
            <person name="Okubo T."/>
            <person name="Ikeda S."/>
        </authorList>
    </citation>
    <scope>NUCLEOTIDE SEQUENCE [LARGE SCALE GENOMIC DNA]</scope>
    <source>
        <strain evidence="7 8">S58</strain>
    </source>
</reference>
<proteinExistence type="inferred from homology"/>
<dbReference type="Proteomes" id="UP000067448">
    <property type="component" value="Unassembled WGS sequence"/>
</dbReference>
<dbReference type="Pfam" id="PF00553">
    <property type="entry name" value="CBM_2"/>
    <property type="match status" value="1"/>
</dbReference>
<comment type="similarity">
    <text evidence="1 4">Belongs to the glycosyl hydrolase 12 (cellulase H) family.</text>
</comment>
<dbReference type="InterPro" id="IPR012291">
    <property type="entry name" value="CBM2_carb-bd_dom_sf"/>
</dbReference>
<keyword evidence="2" id="KW-0732">Signal</keyword>
<feature type="domain" description="CBM2" evidence="6">
    <location>
        <begin position="310"/>
        <end position="419"/>
    </location>
</feature>
<keyword evidence="4 7" id="KW-0326">Glycosidase</keyword>
<evidence type="ECO:0000313" key="7">
    <source>
        <dbReference type="EMBL" id="GAQ59781.1"/>
    </source>
</evidence>
<dbReference type="SUPFAM" id="SSF49384">
    <property type="entry name" value="Carbohydrate-binding domain"/>
    <property type="match status" value="1"/>
</dbReference>
<reference evidence="8" key="1">
    <citation type="submission" date="2015-11" db="EMBL/GenBank/DDBJ databases">
        <authorList>
            <consortium name="Cross-ministerial Strategic Innovation Promotion Program (SIP) consortium"/>
            <person name="Tomihama T."/>
            <person name="Ikenaga M."/>
            <person name="Sakai M."/>
            <person name="Okubo T."/>
            <person name="Ikeda S."/>
        </authorList>
    </citation>
    <scope>NUCLEOTIDE SEQUENCE [LARGE SCALE GENOMIC DNA]</scope>
    <source>
        <strain evidence="8">S58</strain>
    </source>
</reference>
<dbReference type="InterPro" id="IPR013319">
    <property type="entry name" value="GH11/12"/>
</dbReference>
<keyword evidence="3 4" id="KW-0624">Polysaccharide degradation</keyword>
<dbReference type="GO" id="GO:0030247">
    <property type="term" value="F:polysaccharide binding"/>
    <property type="evidence" value="ECO:0007669"/>
    <property type="project" value="UniProtKB-UniRule"/>
</dbReference>
<evidence type="ECO:0000313" key="8">
    <source>
        <dbReference type="Proteomes" id="UP000067448"/>
    </source>
</evidence>
<dbReference type="Gene3D" id="2.60.120.180">
    <property type="match status" value="1"/>
</dbReference>
<sequence length="419" mass="43377">MGRFYSPGQSGKWERSQNVDAGSARHHPHLPAVPPKEAPMRPSPYPPRAPRGRFLRGALGALLTALATVAALFAATPPAQADTTVCEQFGSTVVQGRYVVQNNRWGTNAPQCVTATDTGFRLSRADGSVPTNGAPKSYPSLFNGCHYTNCSPGTSLPAQLSAISSAPSSISYGYVGDAVYNASYDIWLDPTPRTDGVNRTEIMIWLNKVGPIQPIGSQVGTATVGGRSWQVWSGGNGTNDVLSFVAPSAIGSWSFDVMDFVRQAVARGLAQNNWYLTSVQAGFEPWQNGTGLSVNSFSSSVNTGGGGPGGPGGGSACEVAYTTNVWPGGFTADVTVTNTGSSPVDGWRLAFTLPSGQSVTSAWNTSVSPSSGSVTASALAHNASISPGGRQSFGFQGTYSGTFAAPGGFSLNGTACVRT</sequence>